<organism evidence="1 2">
    <name type="scientific">Trichonephila clavata</name>
    <name type="common">Joro spider</name>
    <name type="synonym">Nephila clavata</name>
    <dbReference type="NCBI Taxonomy" id="2740835"/>
    <lineage>
        <taxon>Eukaryota</taxon>
        <taxon>Metazoa</taxon>
        <taxon>Ecdysozoa</taxon>
        <taxon>Arthropoda</taxon>
        <taxon>Chelicerata</taxon>
        <taxon>Arachnida</taxon>
        <taxon>Araneae</taxon>
        <taxon>Araneomorphae</taxon>
        <taxon>Entelegynae</taxon>
        <taxon>Araneoidea</taxon>
        <taxon>Nephilidae</taxon>
        <taxon>Trichonephila</taxon>
    </lineage>
</organism>
<accession>A0A8X6KZF8</accession>
<evidence type="ECO:0000313" key="1">
    <source>
        <dbReference type="EMBL" id="GFQ92165.1"/>
    </source>
</evidence>
<name>A0A8X6KZF8_TRICU</name>
<evidence type="ECO:0000313" key="2">
    <source>
        <dbReference type="Proteomes" id="UP000887116"/>
    </source>
</evidence>
<keyword evidence="2" id="KW-1185">Reference proteome</keyword>
<dbReference type="Proteomes" id="UP000887116">
    <property type="component" value="Unassembled WGS sequence"/>
</dbReference>
<comment type="caution">
    <text evidence="1">The sequence shown here is derived from an EMBL/GenBank/DDBJ whole genome shotgun (WGS) entry which is preliminary data.</text>
</comment>
<protein>
    <submittedName>
        <fullName evidence="1">Uncharacterized protein</fullName>
    </submittedName>
</protein>
<dbReference type="EMBL" id="BMAO01004074">
    <property type="protein sequence ID" value="GFQ92165.1"/>
    <property type="molecule type" value="Genomic_DNA"/>
</dbReference>
<dbReference type="AlphaFoldDB" id="A0A8X6KZF8"/>
<proteinExistence type="predicted"/>
<sequence>MGHLPFRSIPKNIQALTCEYIKNSSPSFSNPSLTPDKQTTFHTSWVFFLSSIHQERSLEQTVPRPDLSQVTEFTGQQRKMRGCGEGNTARRGKGLLFGVYREVQRVVEKRVQLKDH</sequence>
<reference evidence="1" key="1">
    <citation type="submission" date="2020-07" db="EMBL/GenBank/DDBJ databases">
        <title>Multicomponent nature underlies the extraordinary mechanical properties of spider dragline silk.</title>
        <authorList>
            <person name="Kono N."/>
            <person name="Nakamura H."/>
            <person name="Mori M."/>
            <person name="Yoshida Y."/>
            <person name="Ohtoshi R."/>
            <person name="Malay A.D."/>
            <person name="Moran D.A.P."/>
            <person name="Tomita M."/>
            <person name="Numata K."/>
            <person name="Arakawa K."/>
        </authorList>
    </citation>
    <scope>NUCLEOTIDE SEQUENCE</scope>
</reference>
<gene>
    <name evidence="1" type="ORF">TNCT_545271</name>
</gene>